<sequence length="49" mass="5724">MNALTPKQQKCKHVFEKEVLHGMKTGDYVCKHCKLETPDPKKYMDTSQK</sequence>
<accession>A0A640NQ76</accession>
<reference evidence="1" key="2">
    <citation type="submission" date="2019-12" db="EMBL/GenBank/DDBJ databases">
        <authorList>
            <person name="Hoang T.H.H."/>
            <person name="Okutani A."/>
        </authorList>
    </citation>
    <scope>NUCLEOTIDE SEQUENCE</scope>
    <source>
        <strain evidence="1">QuyetLC</strain>
    </source>
</reference>
<gene>
    <name evidence="1" type="ORF">QuyetLC_22540</name>
</gene>
<reference evidence="1" key="1">
    <citation type="submission" date="2019-12" db="EMBL/GenBank/DDBJ databases">
        <title>Epidemiological and comparative genomic analysis of Bacillus anthracis isolated from northern Vietnam.</title>
        <authorList>
            <person name="Hoang T.T.H."/>
            <person name="Dang D.A."/>
            <person name="Pham M.H."/>
            <person name="Luong M.H."/>
            <person name="Tran N.D."/>
            <person name="Nguyen T.H."/>
            <person name="Nguyen T.T."/>
            <person name="Inoue S."/>
            <person name="Morikawa S."/>
            <person name="Okutani A."/>
        </authorList>
    </citation>
    <scope>NUCLEOTIDE SEQUENCE</scope>
    <source>
        <strain evidence="1">QuyetLC</strain>
    </source>
</reference>
<proteinExistence type="predicted"/>
<evidence type="ECO:0000313" key="1">
    <source>
        <dbReference type="EMBL" id="GEU27887.1"/>
    </source>
</evidence>
<name>A0A640NQ76_BACAN</name>
<dbReference type="AlphaFoldDB" id="A0A640NQ76"/>
<organism evidence="1">
    <name type="scientific">Bacillus anthracis</name>
    <name type="common">anthrax bacterium</name>
    <dbReference type="NCBI Taxonomy" id="1392"/>
    <lineage>
        <taxon>Bacteria</taxon>
        <taxon>Bacillati</taxon>
        <taxon>Bacillota</taxon>
        <taxon>Bacilli</taxon>
        <taxon>Bacillales</taxon>
        <taxon>Bacillaceae</taxon>
        <taxon>Bacillus</taxon>
        <taxon>Bacillus cereus group</taxon>
    </lineage>
</organism>
<protein>
    <submittedName>
        <fullName evidence="1">Uncharacterized protein</fullName>
    </submittedName>
</protein>
<dbReference type="EMBL" id="BLEY01000021">
    <property type="protein sequence ID" value="GEU27887.1"/>
    <property type="molecule type" value="Genomic_DNA"/>
</dbReference>
<comment type="caution">
    <text evidence="1">The sequence shown here is derived from an EMBL/GenBank/DDBJ whole genome shotgun (WGS) entry which is preliminary data.</text>
</comment>